<dbReference type="EMBL" id="JBJQND010000002">
    <property type="protein sequence ID" value="KAL3885179.1"/>
    <property type="molecule type" value="Genomic_DNA"/>
</dbReference>
<dbReference type="InterPro" id="IPR050111">
    <property type="entry name" value="C-type_lectin/snaclec_domain"/>
</dbReference>
<dbReference type="AlphaFoldDB" id="A0ABD3XFZ7"/>
<dbReference type="InterPro" id="IPR016186">
    <property type="entry name" value="C-type_lectin-like/link_sf"/>
</dbReference>
<dbReference type="InterPro" id="IPR018378">
    <property type="entry name" value="C-type_lectin_CS"/>
</dbReference>
<evidence type="ECO:0000313" key="3">
    <source>
        <dbReference type="EMBL" id="KAL3885179.1"/>
    </source>
</evidence>
<dbReference type="InterPro" id="IPR001304">
    <property type="entry name" value="C-type_lectin-like"/>
</dbReference>
<sequence>MNEIRTELHKISGYIPDLWIGGSDIHHNDTFYWQNGIAVRPYANWGTHQQQPNDPHYHDQDCIILHRTDNYTWYDEPCYRVYGFICEHPLPAVHTGTPHSQPCESHPGFQLLEHNLGCVEYVRIPIDLDTARNYCRIFDSHLVTIESEAKQRAIFRFMTSHNASATSWIGLVSTKPGTHSRHDWRWEAGVPYSYSNWDHIDPDADGNCIIIYTNGQWRDRACTEHHSFMCEKNQS</sequence>
<accession>A0ABD3XFZ7</accession>
<evidence type="ECO:0000313" key="4">
    <source>
        <dbReference type="Proteomes" id="UP001634394"/>
    </source>
</evidence>
<evidence type="ECO:0000256" key="1">
    <source>
        <dbReference type="ARBA" id="ARBA00023157"/>
    </source>
</evidence>
<gene>
    <name evidence="3" type="ORF">ACJMK2_025273</name>
</gene>
<feature type="domain" description="C-type lectin" evidence="2">
    <location>
        <begin position="1"/>
        <end position="87"/>
    </location>
</feature>
<dbReference type="PANTHER" id="PTHR22803">
    <property type="entry name" value="MANNOSE, PHOSPHOLIPASE, LECTIN RECEPTOR RELATED"/>
    <property type="match status" value="1"/>
</dbReference>
<organism evidence="3 4">
    <name type="scientific">Sinanodonta woodiana</name>
    <name type="common">Chinese pond mussel</name>
    <name type="synonym">Anodonta woodiana</name>
    <dbReference type="NCBI Taxonomy" id="1069815"/>
    <lineage>
        <taxon>Eukaryota</taxon>
        <taxon>Metazoa</taxon>
        <taxon>Spiralia</taxon>
        <taxon>Lophotrochozoa</taxon>
        <taxon>Mollusca</taxon>
        <taxon>Bivalvia</taxon>
        <taxon>Autobranchia</taxon>
        <taxon>Heteroconchia</taxon>
        <taxon>Palaeoheterodonta</taxon>
        <taxon>Unionida</taxon>
        <taxon>Unionoidea</taxon>
        <taxon>Unionidae</taxon>
        <taxon>Unioninae</taxon>
        <taxon>Sinanodonta</taxon>
    </lineage>
</organism>
<dbReference type="CDD" id="cd00037">
    <property type="entry name" value="CLECT"/>
    <property type="match status" value="2"/>
</dbReference>
<name>A0ABD3XFZ7_SINWO</name>
<evidence type="ECO:0000259" key="2">
    <source>
        <dbReference type="PROSITE" id="PS50041"/>
    </source>
</evidence>
<dbReference type="SMART" id="SM00034">
    <property type="entry name" value="CLECT"/>
    <property type="match status" value="1"/>
</dbReference>
<dbReference type="Proteomes" id="UP001634394">
    <property type="component" value="Unassembled WGS sequence"/>
</dbReference>
<dbReference type="Gene3D" id="3.10.100.10">
    <property type="entry name" value="Mannose-Binding Protein A, subunit A"/>
    <property type="match status" value="2"/>
</dbReference>
<dbReference type="InterPro" id="IPR016187">
    <property type="entry name" value="CTDL_fold"/>
</dbReference>
<keyword evidence="4" id="KW-1185">Reference proteome</keyword>
<dbReference type="PROSITE" id="PS50041">
    <property type="entry name" value="C_TYPE_LECTIN_2"/>
    <property type="match status" value="2"/>
</dbReference>
<dbReference type="Pfam" id="PF00059">
    <property type="entry name" value="Lectin_C"/>
    <property type="match status" value="2"/>
</dbReference>
<reference evidence="3 4" key="1">
    <citation type="submission" date="2024-11" db="EMBL/GenBank/DDBJ databases">
        <title>Chromosome-level genome assembly of the freshwater bivalve Anodonta woodiana.</title>
        <authorList>
            <person name="Chen X."/>
        </authorList>
    </citation>
    <scope>NUCLEOTIDE SEQUENCE [LARGE SCALE GENOMIC DNA]</scope>
    <source>
        <strain evidence="3">MN2024</strain>
        <tissue evidence="3">Gills</tissue>
    </source>
</reference>
<keyword evidence="1" id="KW-1015">Disulfide bond</keyword>
<dbReference type="SUPFAM" id="SSF56436">
    <property type="entry name" value="C-type lectin-like"/>
    <property type="match status" value="2"/>
</dbReference>
<comment type="caution">
    <text evidence="3">The sequence shown here is derived from an EMBL/GenBank/DDBJ whole genome shotgun (WGS) entry which is preliminary data.</text>
</comment>
<feature type="domain" description="C-type lectin" evidence="2">
    <location>
        <begin position="114"/>
        <end position="231"/>
    </location>
</feature>
<dbReference type="PROSITE" id="PS00615">
    <property type="entry name" value="C_TYPE_LECTIN_1"/>
    <property type="match status" value="1"/>
</dbReference>
<protein>
    <recommendedName>
        <fullName evidence="2">C-type lectin domain-containing protein</fullName>
    </recommendedName>
</protein>
<proteinExistence type="predicted"/>